<reference evidence="2 3" key="1">
    <citation type="journal article" date="2023" name="Arcadia Sci">
        <title>De novo assembly of a long-read Amblyomma americanum tick genome.</title>
        <authorList>
            <person name="Chou S."/>
            <person name="Poskanzer K.E."/>
            <person name="Rollins M."/>
            <person name="Thuy-Boun P.S."/>
        </authorList>
    </citation>
    <scope>NUCLEOTIDE SEQUENCE [LARGE SCALE GENOMIC DNA]</scope>
    <source>
        <strain evidence="2">F_SG_1</strain>
        <tissue evidence="2">Salivary glands</tissue>
    </source>
</reference>
<dbReference type="EMBL" id="JARKHS020008481">
    <property type="protein sequence ID" value="KAK8780748.1"/>
    <property type="molecule type" value="Genomic_DNA"/>
</dbReference>
<comment type="caution">
    <text evidence="2">The sequence shown here is derived from an EMBL/GenBank/DDBJ whole genome shotgun (WGS) entry which is preliminary data.</text>
</comment>
<evidence type="ECO:0000256" key="1">
    <source>
        <dbReference type="SAM" id="MobiDB-lite"/>
    </source>
</evidence>
<feature type="region of interest" description="Disordered" evidence="1">
    <location>
        <begin position="1"/>
        <end position="31"/>
    </location>
</feature>
<feature type="compositionally biased region" description="Pro residues" evidence="1">
    <location>
        <begin position="89"/>
        <end position="102"/>
    </location>
</feature>
<dbReference type="AlphaFoldDB" id="A0AAQ4F207"/>
<accession>A0AAQ4F207</accession>
<evidence type="ECO:0000313" key="3">
    <source>
        <dbReference type="Proteomes" id="UP001321473"/>
    </source>
</evidence>
<protein>
    <submittedName>
        <fullName evidence="2">Uncharacterized protein</fullName>
    </submittedName>
</protein>
<dbReference type="Proteomes" id="UP001321473">
    <property type="component" value="Unassembled WGS sequence"/>
</dbReference>
<proteinExistence type="predicted"/>
<name>A0AAQ4F207_AMBAM</name>
<gene>
    <name evidence="2" type="ORF">V5799_017913</name>
</gene>
<feature type="compositionally biased region" description="Acidic residues" evidence="1">
    <location>
        <begin position="282"/>
        <end position="299"/>
    </location>
</feature>
<sequence>MDYSGPQTAHDQRFADAPPEGDSVSRRKMSAEEIRAVSKRLFRRSTLLEAHSVAAATLDTAACCSSDDEDPLPPRVVGVQVVPEGPIYELPPPPRKVPPPPPVRRDSLQAPPGESLLPPPSRELFLSDDEECQPASAPAVPLPPKKFPKHAGLRLTTTAPAADGDAHPYQGSADLTAEGLTSPPPAGAKPGVRFTAASPTVVLVPLSPEDASSPRKKSATLGNFLETRDTSWRFTPGHQKVAAGAHRSPGTMPEKDSKEETMTSSSDTDDLDDLPPPPPECCVEDSTDSSENIYEDIEPVPEPGKQRPGGFVSVATMSLVRPPKRKKSARTLEEVLSSQKDATMSKSESADLLSLIYS</sequence>
<feature type="region of interest" description="Disordered" evidence="1">
    <location>
        <begin position="230"/>
        <end position="310"/>
    </location>
</feature>
<feature type="region of interest" description="Disordered" evidence="1">
    <location>
        <begin position="83"/>
        <end position="192"/>
    </location>
</feature>
<keyword evidence="3" id="KW-1185">Reference proteome</keyword>
<evidence type="ECO:0000313" key="2">
    <source>
        <dbReference type="EMBL" id="KAK8780748.1"/>
    </source>
</evidence>
<organism evidence="2 3">
    <name type="scientific">Amblyomma americanum</name>
    <name type="common">Lone star tick</name>
    <dbReference type="NCBI Taxonomy" id="6943"/>
    <lineage>
        <taxon>Eukaryota</taxon>
        <taxon>Metazoa</taxon>
        <taxon>Ecdysozoa</taxon>
        <taxon>Arthropoda</taxon>
        <taxon>Chelicerata</taxon>
        <taxon>Arachnida</taxon>
        <taxon>Acari</taxon>
        <taxon>Parasitiformes</taxon>
        <taxon>Ixodida</taxon>
        <taxon>Ixodoidea</taxon>
        <taxon>Ixodidae</taxon>
        <taxon>Amblyomminae</taxon>
        <taxon>Amblyomma</taxon>
    </lineage>
</organism>